<gene>
    <name evidence="2" type="ORF">GGQ74_002367</name>
</gene>
<dbReference type="InterPro" id="IPR050256">
    <property type="entry name" value="Glycosyltransferase_2"/>
</dbReference>
<dbReference type="Proteomes" id="UP000580856">
    <property type="component" value="Unassembled WGS sequence"/>
</dbReference>
<reference evidence="2 3" key="1">
    <citation type="submission" date="2020-03" db="EMBL/GenBank/DDBJ databases">
        <title>Genomic Encyclopedia of Type Strains, Phase IV (KMG-IV): sequencing the most valuable type-strain genomes for metagenomic binning, comparative biology and taxonomic classification.</title>
        <authorList>
            <person name="Goeker M."/>
        </authorList>
    </citation>
    <scope>NUCLEOTIDE SEQUENCE [LARGE SCALE GENOMIC DNA]</scope>
    <source>
        <strain evidence="2 3">DSM 24233</strain>
    </source>
</reference>
<dbReference type="AlphaFoldDB" id="A0A846QU66"/>
<keyword evidence="3" id="KW-1185">Reference proteome</keyword>
<dbReference type="Gene3D" id="3.90.550.10">
    <property type="entry name" value="Spore Coat Polysaccharide Biosynthesis Protein SpsA, Chain A"/>
    <property type="match status" value="1"/>
</dbReference>
<dbReference type="PANTHER" id="PTHR48090">
    <property type="entry name" value="UNDECAPRENYL-PHOSPHATE 4-DEOXY-4-FORMAMIDO-L-ARABINOSE TRANSFERASE-RELATED"/>
    <property type="match status" value="1"/>
</dbReference>
<evidence type="ECO:0000313" key="2">
    <source>
        <dbReference type="EMBL" id="NJB68694.1"/>
    </source>
</evidence>
<dbReference type="EMBL" id="JAATJA010000002">
    <property type="protein sequence ID" value="NJB68694.1"/>
    <property type="molecule type" value="Genomic_DNA"/>
</dbReference>
<accession>A0A846QU66</accession>
<sequence length="250" mass="27644">MRMTLCVLCWNELAGCRNDVPRLPLDAFEEVYALDGGSTDGTAEFLRDAGIDVRTQRVRGYSAAYFEAFSHCTTDAVVLYHPKGTLDPACVLEFRERFERGAELVIASRNAPGARNEEDDRLLRPRKWFVQALSAICAGLWTRGGVHVDDVLHGVRGCTVDAFRRMDLEPTGLCIDLEMVIRAYRMGVVCAEFPVREHARIAGSTHFSALPTGWKLLRFLAREIVGGRGGRAQGNVAVSPVVMGGKEDTR</sequence>
<comment type="caution">
    <text evidence="2">The sequence shown here is derived from an EMBL/GenBank/DDBJ whole genome shotgun (WGS) entry which is preliminary data.</text>
</comment>
<dbReference type="PANTHER" id="PTHR48090:SF7">
    <property type="entry name" value="RFBJ PROTEIN"/>
    <property type="match status" value="1"/>
</dbReference>
<dbReference type="RefSeq" id="WP_167941740.1">
    <property type="nucleotide sequence ID" value="NZ_JAATJA010000002.1"/>
</dbReference>
<proteinExistence type="predicted"/>
<dbReference type="InterPro" id="IPR001173">
    <property type="entry name" value="Glyco_trans_2-like"/>
</dbReference>
<evidence type="ECO:0000313" key="3">
    <source>
        <dbReference type="Proteomes" id="UP000580856"/>
    </source>
</evidence>
<name>A0A846QU66_9BACT</name>
<organism evidence="2 3">
    <name type="scientific">Desulfobaculum xiamenense</name>
    <dbReference type="NCBI Taxonomy" id="995050"/>
    <lineage>
        <taxon>Bacteria</taxon>
        <taxon>Pseudomonadati</taxon>
        <taxon>Thermodesulfobacteriota</taxon>
        <taxon>Desulfovibrionia</taxon>
        <taxon>Desulfovibrionales</taxon>
        <taxon>Desulfovibrionaceae</taxon>
        <taxon>Desulfobaculum</taxon>
    </lineage>
</organism>
<dbReference type="InterPro" id="IPR029044">
    <property type="entry name" value="Nucleotide-diphossugar_trans"/>
</dbReference>
<dbReference type="SUPFAM" id="SSF53448">
    <property type="entry name" value="Nucleotide-diphospho-sugar transferases"/>
    <property type="match status" value="1"/>
</dbReference>
<evidence type="ECO:0000259" key="1">
    <source>
        <dbReference type="Pfam" id="PF00535"/>
    </source>
</evidence>
<feature type="domain" description="Glycosyltransferase 2-like" evidence="1">
    <location>
        <begin position="29"/>
        <end position="125"/>
    </location>
</feature>
<protein>
    <recommendedName>
        <fullName evidence="1">Glycosyltransferase 2-like domain-containing protein</fullName>
    </recommendedName>
</protein>
<dbReference type="Pfam" id="PF00535">
    <property type="entry name" value="Glycos_transf_2"/>
    <property type="match status" value="1"/>
</dbReference>